<evidence type="ECO:0000256" key="1">
    <source>
        <dbReference type="ARBA" id="ARBA00023002"/>
    </source>
</evidence>
<dbReference type="EMBL" id="NHOQ01000158">
    <property type="protein sequence ID" value="PWA32673.1"/>
    <property type="molecule type" value="Genomic_DNA"/>
</dbReference>
<dbReference type="Gene3D" id="3.40.50.720">
    <property type="entry name" value="NAD(P)-binding Rossmann-like Domain"/>
    <property type="match status" value="2"/>
</dbReference>
<dbReference type="SUPFAM" id="SSF51735">
    <property type="entry name" value="NAD(P)-binding Rossmann-fold domains"/>
    <property type="match status" value="1"/>
</dbReference>
<dbReference type="SUPFAM" id="SSF52283">
    <property type="entry name" value="Formate/glycerate dehydrogenase catalytic domain-like"/>
    <property type="match status" value="1"/>
</dbReference>
<dbReference type="CDD" id="cd05301">
    <property type="entry name" value="GDH"/>
    <property type="match status" value="1"/>
</dbReference>
<comment type="caution">
    <text evidence="6">The sequence shown here is derived from an EMBL/GenBank/DDBJ whole genome shotgun (WGS) entry which is preliminary data.</text>
</comment>
<proteinExistence type="inferred from homology"/>
<comment type="similarity">
    <text evidence="3">Belongs to the D-isomer specific 2-hydroxyacid dehydrogenase family.</text>
</comment>
<dbReference type="GO" id="GO:0030267">
    <property type="term" value="F:glyoxylate reductase (NADPH) activity"/>
    <property type="evidence" value="ECO:0007669"/>
    <property type="project" value="TreeGrafter"/>
</dbReference>
<dbReference type="InterPro" id="IPR029753">
    <property type="entry name" value="D-isomer_DH_CS"/>
</dbReference>
<dbReference type="PANTHER" id="PTHR10996">
    <property type="entry name" value="2-HYDROXYACID DEHYDROGENASE-RELATED"/>
    <property type="match status" value="1"/>
</dbReference>
<dbReference type="GO" id="GO:0005829">
    <property type="term" value="C:cytosol"/>
    <property type="evidence" value="ECO:0007669"/>
    <property type="project" value="TreeGrafter"/>
</dbReference>
<evidence type="ECO:0000313" key="6">
    <source>
        <dbReference type="EMBL" id="PWA32673.1"/>
    </source>
</evidence>
<dbReference type="InterPro" id="IPR036291">
    <property type="entry name" value="NAD(P)-bd_dom_sf"/>
</dbReference>
<evidence type="ECO:0000256" key="3">
    <source>
        <dbReference type="RuleBase" id="RU003719"/>
    </source>
</evidence>
<dbReference type="PANTHER" id="PTHR10996:SF230">
    <property type="entry name" value="GLYOXYLATE REDUCTASE_HYDROXYPYRUVATE REDUCTASE B"/>
    <property type="match status" value="1"/>
</dbReference>
<gene>
    <name evidence="6" type="ORF">CCH79_00012374</name>
</gene>
<dbReference type="GO" id="GO:0051287">
    <property type="term" value="F:NAD binding"/>
    <property type="evidence" value="ECO:0007669"/>
    <property type="project" value="InterPro"/>
</dbReference>
<name>A0A315WUM3_GAMAF</name>
<keyword evidence="1 3" id="KW-0560">Oxidoreductase</keyword>
<dbReference type="Pfam" id="PF00389">
    <property type="entry name" value="2-Hacid_dh"/>
    <property type="match status" value="1"/>
</dbReference>
<evidence type="ECO:0000259" key="5">
    <source>
        <dbReference type="Pfam" id="PF02826"/>
    </source>
</evidence>
<dbReference type="Proteomes" id="UP000250572">
    <property type="component" value="Unassembled WGS sequence"/>
</dbReference>
<dbReference type="InterPro" id="IPR050223">
    <property type="entry name" value="D-isomer_2-hydroxyacid_DH"/>
</dbReference>
<feature type="domain" description="D-isomer specific 2-hydroxyacid dehydrogenase catalytic" evidence="4">
    <location>
        <begin position="91"/>
        <end position="407"/>
    </location>
</feature>
<keyword evidence="7" id="KW-1185">Reference proteome</keyword>
<evidence type="ECO:0000313" key="7">
    <source>
        <dbReference type="Proteomes" id="UP000250572"/>
    </source>
</evidence>
<dbReference type="PROSITE" id="PS00671">
    <property type="entry name" value="D_2_HYDROXYACID_DH_3"/>
    <property type="match status" value="1"/>
</dbReference>
<protein>
    <recommendedName>
        <fullName evidence="2">Glyoxylate reductase/hydroxypyruvate reductase</fullName>
    </recommendedName>
</protein>
<dbReference type="GO" id="GO:0008465">
    <property type="term" value="F:hydroxypyruvate reductase (NADH) activity"/>
    <property type="evidence" value="ECO:0007669"/>
    <property type="project" value="TreeGrafter"/>
</dbReference>
<evidence type="ECO:0000256" key="2">
    <source>
        <dbReference type="ARBA" id="ARBA00073306"/>
    </source>
</evidence>
<organism evidence="6 7">
    <name type="scientific">Gambusia affinis</name>
    <name type="common">Western mosquitofish</name>
    <name type="synonym">Heterandria affinis</name>
    <dbReference type="NCBI Taxonomy" id="33528"/>
    <lineage>
        <taxon>Eukaryota</taxon>
        <taxon>Metazoa</taxon>
        <taxon>Chordata</taxon>
        <taxon>Craniata</taxon>
        <taxon>Vertebrata</taxon>
        <taxon>Euteleostomi</taxon>
        <taxon>Actinopterygii</taxon>
        <taxon>Neopterygii</taxon>
        <taxon>Teleostei</taxon>
        <taxon>Neoteleostei</taxon>
        <taxon>Acanthomorphata</taxon>
        <taxon>Ovalentaria</taxon>
        <taxon>Atherinomorphae</taxon>
        <taxon>Cyprinodontiformes</taxon>
        <taxon>Poeciliidae</taxon>
        <taxon>Poeciliinae</taxon>
        <taxon>Gambusia</taxon>
    </lineage>
</organism>
<dbReference type="InterPro" id="IPR006139">
    <property type="entry name" value="D-isomer_2_OHA_DH_cat_dom"/>
</dbReference>
<feature type="domain" description="D-isomer specific 2-hydroxyacid dehydrogenase NAD-binding" evidence="5">
    <location>
        <begin position="199"/>
        <end position="378"/>
    </location>
</feature>
<sequence length="466" mass="50836">MISVCPLVPMVPESKRAAANGGRVPLAVRDKQRTTSAFTGTYDEGEICKLLAMLSSRMALRRLQRIAVAPLSFTSGATTKVLRDMSTLPRVYVTRQIPPEGLKILQDSGQVQFELWDSDDVPVPRKELLQKVKGVDGLLCVLTEKIDAELLDAAGSNLKVISTMSVGFDHLSLEELKKRGIRVGYTPEVLTDAVAELTVALLLATSRRLIEATHEAKTGGWGTWRTLWLCGYELANSTVGILGLGRIGVAIAERLAPFKVNKFIYADVGPRPELAKAINAEYVTLDELAKQSDFLLVCCALTPETKEICNKNLFSKMKNTSIFINTSRGGVVNQEDLYEALSTGQIAGAGLDVTVPEPLPTSHPLFTLKNCVILPHIASASYSTRNAMSALAANNLLLGLRRQPMIKELKLTLCSDSAFLHFDRTSADARVRCGGREVGRPLFISYPPLSLRSRGPARLEEEEEAS</sequence>
<dbReference type="STRING" id="33528.ENSGAFP00000007067"/>
<dbReference type="FunFam" id="3.40.50.720:FF:000026">
    <property type="entry name" value="Glyoxylate/hydroxypyruvate reductase B"/>
    <property type="match status" value="1"/>
</dbReference>
<evidence type="ECO:0000259" key="4">
    <source>
        <dbReference type="Pfam" id="PF00389"/>
    </source>
</evidence>
<dbReference type="Pfam" id="PF02826">
    <property type="entry name" value="2-Hacid_dh_C"/>
    <property type="match status" value="1"/>
</dbReference>
<reference evidence="6 7" key="1">
    <citation type="journal article" date="2018" name="G3 (Bethesda)">
        <title>A High-Quality Reference Genome for the Invasive Mosquitofish Gambusia affinis Using a Chicago Library.</title>
        <authorList>
            <person name="Hoffberg S.L."/>
            <person name="Troendle N.J."/>
            <person name="Glenn T.C."/>
            <person name="Mahmud O."/>
            <person name="Louha S."/>
            <person name="Chalopin D."/>
            <person name="Bennetzen J.L."/>
            <person name="Mauricio R."/>
        </authorList>
    </citation>
    <scope>NUCLEOTIDE SEQUENCE [LARGE SCALE GENOMIC DNA]</scope>
    <source>
        <strain evidence="6">NE01/NJP1002.9</strain>
        <tissue evidence="6">Muscle</tissue>
    </source>
</reference>
<dbReference type="InterPro" id="IPR006140">
    <property type="entry name" value="D-isomer_DH_NAD-bd"/>
</dbReference>
<accession>A0A315WUM3</accession>
<dbReference type="AlphaFoldDB" id="A0A315WUM3"/>